<dbReference type="Gene3D" id="2.160.20.10">
    <property type="entry name" value="Single-stranded right-handed beta-helix, Pectin lyase-like"/>
    <property type="match status" value="1"/>
</dbReference>
<gene>
    <name evidence="2" type="ORF">TM35_000202220</name>
</gene>
<feature type="transmembrane region" description="Helical" evidence="1">
    <location>
        <begin position="21"/>
        <end position="39"/>
    </location>
</feature>
<dbReference type="InterPro" id="IPR011050">
    <property type="entry name" value="Pectin_lyase_fold/virulence"/>
</dbReference>
<keyword evidence="1 2" id="KW-0812">Transmembrane</keyword>
<dbReference type="OrthoDB" id="10319372at2759"/>
<keyword evidence="3" id="KW-1185">Reference proteome</keyword>
<dbReference type="SUPFAM" id="SSF51126">
    <property type="entry name" value="Pectin lyase-like"/>
    <property type="match status" value="1"/>
</dbReference>
<evidence type="ECO:0000313" key="3">
    <source>
        <dbReference type="Proteomes" id="UP000192257"/>
    </source>
</evidence>
<keyword evidence="1" id="KW-0472">Membrane</keyword>
<dbReference type="EMBL" id="NBCO01000020">
    <property type="protein sequence ID" value="ORC87813.1"/>
    <property type="molecule type" value="Genomic_DNA"/>
</dbReference>
<dbReference type="Proteomes" id="UP000192257">
    <property type="component" value="Unassembled WGS sequence"/>
</dbReference>
<proteinExistence type="predicted"/>
<evidence type="ECO:0000313" key="2">
    <source>
        <dbReference type="EMBL" id="ORC87813.1"/>
    </source>
</evidence>
<keyword evidence="1" id="KW-1133">Transmembrane helix</keyword>
<organism evidence="2 3">
    <name type="scientific">Trypanosoma theileri</name>
    <dbReference type="NCBI Taxonomy" id="67003"/>
    <lineage>
        <taxon>Eukaryota</taxon>
        <taxon>Discoba</taxon>
        <taxon>Euglenozoa</taxon>
        <taxon>Kinetoplastea</taxon>
        <taxon>Metakinetoplastina</taxon>
        <taxon>Trypanosomatida</taxon>
        <taxon>Trypanosomatidae</taxon>
        <taxon>Trypanosoma</taxon>
    </lineage>
</organism>
<sequence>MVRWVGTAKRYHRKRCINRRFLLIIIFILAVLTFLLPYLSEDGHDNRISPLRTTTTNDDDGEVDINTGVKSPIEVQGGNEEMNRYCPLTTTEEMQKRLGNILHIGVPHKKINGENLLVPKRQQNEKPQLFLQGVVRLPLSFWSTGWNCLMAWDPDEQCVIAAQSFITFDSIRKKTEYGVVPYTLHRTWNSDDYYNIQWNLKKELIFHIPSLCIRGIPCPVIVEVTSHLNHLFNLTATMDPRGRPDNGIEYHRLSKEIEIFYGRGSFWLMDYGNDDDDEEKGTRITDRVRTLLRQKIPTSRKTKPVHRSPYAAHYYFERHILLNLPPAIPEKIEHHVVSIYHDNSHITFDISSHWLSRKLSELPQINSVETFLQFFSAIKKEEKEKEEGNVCVAVVTTFLELRQPLSFFNSEAVIIPSGCTVLFKANAGLIVGPDVKLYISGNIKKRSLLTSALPGEHWGGIIVEAGGVLRIEETTVALTGSVGQKRRKGTGSHVTYAAPAITAVGSDIKTEKVRVAEVFINNSAFINCAGPVFGAGYRAQILIANTLFQDVAQGGECVECESQMERVHILDVPYESEILLRSSTTAKHEKEKEIQNSLYVDGDNDGLYLRGGKVQLQRVVVMNTLDDCIDSASSASKSVDDKIKDSTQLTIDGNVLQNCLHEGIALSSSAGTLREVIVKNTIISDVQQGVENGHSDSGHQAFLNDVLFRRTQVALRHGDNYPLPVEGRILVANTIFVNNSINVLSEEFAQSSPKGWSNPFIDPYPFSEQRITLVNCTEESFPTKLYEFPQLHCWSLQDEEKGEKCHSERQNGFNPILCGRRHYKV</sequence>
<comment type="caution">
    <text evidence="2">The sequence shown here is derived from an EMBL/GenBank/DDBJ whole genome shotgun (WGS) entry which is preliminary data.</text>
</comment>
<dbReference type="RefSeq" id="XP_028881879.1">
    <property type="nucleotide sequence ID" value="XM_029026907.1"/>
</dbReference>
<protein>
    <submittedName>
        <fullName evidence="2">Putative transmembrane protein</fullName>
    </submittedName>
</protein>
<reference evidence="2 3" key="1">
    <citation type="submission" date="2017-03" db="EMBL/GenBank/DDBJ databases">
        <title>An alternative strategy for trypanosome survival in the mammalian bloodstream revealed through genome and transcriptome analysis of the ubiquitous bovine parasite Trypanosoma (Megatrypanum) theileri.</title>
        <authorList>
            <person name="Kelly S."/>
            <person name="Ivens A."/>
            <person name="Mott A."/>
            <person name="O'Neill E."/>
            <person name="Emms D."/>
            <person name="Macleod O."/>
            <person name="Voorheis P."/>
            <person name="Matthews J."/>
            <person name="Matthews K."/>
            <person name="Carrington M."/>
        </authorList>
    </citation>
    <scope>NUCLEOTIDE SEQUENCE [LARGE SCALE GENOMIC DNA]</scope>
    <source>
        <strain evidence="2">Edinburgh</strain>
    </source>
</reference>
<accession>A0A1X0NTK8</accession>
<dbReference type="InterPro" id="IPR012334">
    <property type="entry name" value="Pectin_lyas_fold"/>
</dbReference>
<dbReference type="GeneID" id="39986687"/>
<evidence type="ECO:0000256" key="1">
    <source>
        <dbReference type="SAM" id="Phobius"/>
    </source>
</evidence>
<dbReference type="VEuPathDB" id="TriTrypDB:TM35_000202220"/>
<dbReference type="AlphaFoldDB" id="A0A1X0NTK8"/>
<name>A0A1X0NTK8_9TRYP</name>